<dbReference type="Gene3D" id="3.40.50.1820">
    <property type="entry name" value="alpha/beta hydrolase"/>
    <property type="match status" value="1"/>
</dbReference>
<dbReference type="AlphaFoldDB" id="A0A9D9EGD4"/>
<sequence length="320" mass="35877">MNRNLFLLPFAACLSLLFSCNPVGDAAHEGEYMPAAPDYSDETFWYKQENDTDGDGADVFYLVSTWEADWYTDDSLPCHYADVHNPGHRERMSREISGVAGYMADGNNFYSPYYRHMTIDIWETQNEDTINSRFRIPFDDVKKSFDYYMRNFNNGRPFVLAGFSQGAKAVVELMKTMDNETAGKMVAAYVMGYKVTPSDTVSCPVIKGARACDDTGVTVCYNSVSSAEHIPAVVAKPCAMCINPVNWRTDATPAILHDTIKVSVDTDNHVLLLDGYSGSEYAPIRGFLNVGDFHSAEPWLYSDHIGANIKQRVESFRSTR</sequence>
<organism evidence="2 3">
    <name type="scientific">Candidatus Enterocola intestinipullorum</name>
    <dbReference type="NCBI Taxonomy" id="2840783"/>
    <lineage>
        <taxon>Bacteria</taxon>
        <taxon>Pseudomonadati</taxon>
        <taxon>Bacteroidota</taxon>
        <taxon>Bacteroidia</taxon>
        <taxon>Bacteroidales</taxon>
        <taxon>Candidatus Enterocola</taxon>
    </lineage>
</organism>
<feature type="chain" id="PRO_5039019059" evidence="1">
    <location>
        <begin position="27"/>
        <end position="320"/>
    </location>
</feature>
<accession>A0A9D9EGD4</accession>
<comment type="caution">
    <text evidence="2">The sequence shown here is derived from an EMBL/GenBank/DDBJ whole genome shotgun (WGS) entry which is preliminary data.</text>
</comment>
<dbReference type="SUPFAM" id="SSF53474">
    <property type="entry name" value="alpha/beta-Hydrolases"/>
    <property type="match status" value="1"/>
</dbReference>
<name>A0A9D9EGD4_9BACT</name>
<protein>
    <submittedName>
        <fullName evidence="2">DUF3089 domain-containing protein</fullName>
    </submittedName>
</protein>
<evidence type="ECO:0000313" key="3">
    <source>
        <dbReference type="Proteomes" id="UP000823637"/>
    </source>
</evidence>
<dbReference type="PROSITE" id="PS51257">
    <property type="entry name" value="PROKAR_LIPOPROTEIN"/>
    <property type="match status" value="1"/>
</dbReference>
<dbReference type="Pfam" id="PF11288">
    <property type="entry name" value="DUF3089"/>
    <property type="match status" value="1"/>
</dbReference>
<reference evidence="2" key="2">
    <citation type="journal article" date="2021" name="PeerJ">
        <title>Extensive microbial diversity within the chicken gut microbiome revealed by metagenomics and culture.</title>
        <authorList>
            <person name="Gilroy R."/>
            <person name="Ravi A."/>
            <person name="Getino M."/>
            <person name="Pursley I."/>
            <person name="Horton D.L."/>
            <person name="Alikhan N.F."/>
            <person name="Baker D."/>
            <person name="Gharbi K."/>
            <person name="Hall N."/>
            <person name="Watson M."/>
            <person name="Adriaenssens E.M."/>
            <person name="Foster-Nyarko E."/>
            <person name="Jarju S."/>
            <person name="Secka A."/>
            <person name="Antonio M."/>
            <person name="Oren A."/>
            <person name="Chaudhuri R.R."/>
            <person name="La Ragione R."/>
            <person name="Hildebrand F."/>
            <person name="Pallen M.J."/>
        </authorList>
    </citation>
    <scope>NUCLEOTIDE SEQUENCE</scope>
    <source>
        <strain evidence="2">D3-1215</strain>
    </source>
</reference>
<evidence type="ECO:0000256" key="1">
    <source>
        <dbReference type="SAM" id="SignalP"/>
    </source>
</evidence>
<dbReference type="Proteomes" id="UP000823637">
    <property type="component" value="Unassembled WGS sequence"/>
</dbReference>
<dbReference type="InterPro" id="IPR029058">
    <property type="entry name" value="AB_hydrolase_fold"/>
</dbReference>
<dbReference type="InterPro" id="IPR021440">
    <property type="entry name" value="DUF3089"/>
</dbReference>
<feature type="signal peptide" evidence="1">
    <location>
        <begin position="1"/>
        <end position="26"/>
    </location>
</feature>
<proteinExistence type="predicted"/>
<keyword evidence="1" id="KW-0732">Signal</keyword>
<reference evidence="2" key="1">
    <citation type="submission" date="2020-10" db="EMBL/GenBank/DDBJ databases">
        <authorList>
            <person name="Gilroy R."/>
        </authorList>
    </citation>
    <scope>NUCLEOTIDE SEQUENCE</scope>
    <source>
        <strain evidence="2">D3-1215</strain>
    </source>
</reference>
<gene>
    <name evidence="2" type="ORF">IAC32_07610</name>
</gene>
<dbReference type="EMBL" id="JADIMR010000116">
    <property type="protein sequence ID" value="MBO8447591.1"/>
    <property type="molecule type" value="Genomic_DNA"/>
</dbReference>
<evidence type="ECO:0000313" key="2">
    <source>
        <dbReference type="EMBL" id="MBO8447591.1"/>
    </source>
</evidence>